<keyword evidence="5" id="KW-0106">Calcium</keyword>
<dbReference type="InterPro" id="IPR013517">
    <property type="entry name" value="FG-GAP"/>
</dbReference>
<keyword evidence="3 8" id="KW-0732">Signal</keyword>
<feature type="region of interest" description="Disordered" evidence="7">
    <location>
        <begin position="625"/>
        <end position="653"/>
    </location>
</feature>
<dbReference type="GO" id="GO:0005509">
    <property type="term" value="F:calcium ion binding"/>
    <property type="evidence" value="ECO:0007669"/>
    <property type="project" value="InterPro"/>
</dbReference>
<dbReference type="PRINTS" id="PR01185">
    <property type="entry name" value="INTEGRINA"/>
</dbReference>
<gene>
    <name evidence="9" type="ORF">Q4521_09180</name>
</gene>
<keyword evidence="6" id="KW-0325">Glycoprotein</keyword>
<dbReference type="InterPro" id="IPR059100">
    <property type="entry name" value="TSP3_bac"/>
</dbReference>
<dbReference type="InterPro" id="IPR018247">
    <property type="entry name" value="EF_Hand_1_Ca_BS"/>
</dbReference>
<evidence type="ECO:0000313" key="10">
    <source>
        <dbReference type="Proteomes" id="UP001169760"/>
    </source>
</evidence>
<dbReference type="PROSITE" id="PS51470">
    <property type="entry name" value="FG_GAP"/>
    <property type="match status" value="2"/>
</dbReference>
<feature type="region of interest" description="Disordered" evidence="7">
    <location>
        <begin position="1148"/>
        <end position="1172"/>
    </location>
</feature>
<feature type="compositionally biased region" description="Acidic residues" evidence="7">
    <location>
        <begin position="1634"/>
        <end position="1661"/>
    </location>
</feature>
<dbReference type="Gene3D" id="2.130.10.130">
    <property type="entry name" value="Integrin alpha, N-terminal"/>
    <property type="match status" value="3"/>
</dbReference>
<dbReference type="Pfam" id="PF18884">
    <property type="entry name" value="TSP3_bac"/>
    <property type="match status" value="18"/>
</dbReference>
<dbReference type="SUPFAM" id="SSF69318">
    <property type="entry name" value="Integrin alpha N-terminal domain"/>
    <property type="match status" value="1"/>
</dbReference>
<evidence type="ECO:0008006" key="11">
    <source>
        <dbReference type="Google" id="ProtNLM"/>
    </source>
</evidence>
<reference evidence="9" key="1">
    <citation type="submission" date="2023-07" db="EMBL/GenBank/DDBJ databases">
        <title>Genome content predicts the carbon catabolic preferences of heterotrophic bacteria.</title>
        <authorList>
            <person name="Gralka M."/>
        </authorList>
    </citation>
    <scope>NUCLEOTIDE SEQUENCE</scope>
    <source>
        <strain evidence="9">I3M17_2</strain>
    </source>
</reference>
<dbReference type="Proteomes" id="UP001169760">
    <property type="component" value="Unassembled WGS sequence"/>
</dbReference>
<keyword evidence="2" id="KW-0964">Secreted</keyword>
<organism evidence="9 10">
    <name type="scientific">Saccharophagus degradans</name>
    <dbReference type="NCBI Taxonomy" id="86304"/>
    <lineage>
        <taxon>Bacteria</taxon>
        <taxon>Pseudomonadati</taxon>
        <taxon>Pseudomonadota</taxon>
        <taxon>Gammaproteobacteria</taxon>
        <taxon>Cellvibrionales</taxon>
        <taxon>Cellvibrionaceae</taxon>
        <taxon>Saccharophagus</taxon>
    </lineage>
</organism>
<dbReference type="InterPro" id="IPR000413">
    <property type="entry name" value="Integrin_alpha"/>
</dbReference>
<comment type="caution">
    <text evidence="9">The sequence shown here is derived from an EMBL/GenBank/DDBJ whole genome shotgun (WGS) entry which is preliminary data.</text>
</comment>
<evidence type="ECO:0000256" key="8">
    <source>
        <dbReference type="SAM" id="SignalP"/>
    </source>
</evidence>
<dbReference type="InterPro" id="IPR053180">
    <property type="entry name" value="Ca-binding_acidic-repeat"/>
</dbReference>
<dbReference type="PROSITE" id="PS00018">
    <property type="entry name" value="EF_HAND_1"/>
    <property type="match status" value="3"/>
</dbReference>
<evidence type="ECO:0000256" key="6">
    <source>
        <dbReference type="ARBA" id="ARBA00023180"/>
    </source>
</evidence>
<evidence type="ECO:0000256" key="1">
    <source>
        <dbReference type="ARBA" id="ARBA00004613"/>
    </source>
</evidence>
<feature type="chain" id="PRO_5043667278" description="Integrins alpha chain" evidence="8">
    <location>
        <begin position="27"/>
        <end position="2408"/>
    </location>
</feature>
<comment type="subcellular location">
    <subcellularLocation>
        <location evidence="1">Secreted</location>
    </subcellularLocation>
</comment>
<dbReference type="EMBL" id="JAUOPB010000006">
    <property type="protein sequence ID" value="MDO6422645.1"/>
    <property type="molecule type" value="Genomic_DNA"/>
</dbReference>
<keyword evidence="4" id="KW-0677">Repeat</keyword>
<dbReference type="SUPFAM" id="SSF103647">
    <property type="entry name" value="TSP type-3 repeat"/>
    <property type="match status" value="1"/>
</dbReference>
<dbReference type="InterPro" id="IPR013519">
    <property type="entry name" value="Int_alpha_beta-p"/>
</dbReference>
<evidence type="ECO:0000256" key="5">
    <source>
        <dbReference type="ARBA" id="ARBA00022837"/>
    </source>
</evidence>
<dbReference type="Pfam" id="PF01839">
    <property type="entry name" value="FG-GAP"/>
    <property type="match status" value="2"/>
</dbReference>
<dbReference type="GO" id="GO:0007155">
    <property type="term" value="P:cell adhesion"/>
    <property type="evidence" value="ECO:0007669"/>
    <property type="project" value="InterPro"/>
</dbReference>
<dbReference type="InterPro" id="IPR028974">
    <property type="entry name" value="TSP_type-3_rpt"/>
</dbReference>
<evidence type="ECO:0000313" key="9">
    <source>
        <dbReference type="EMBL" id="MDO6422645.1"/>
    </source>
</evidence>
<evidence type="ECO:0000256" key="4">
    <source>
        <dbReference type="ARBA" id="ARBA00022737"/>
    </source>
</evidence>
<feature type="region of interest" description="Disordered" evidence="7">
    <location>
        <begin position="1608"/>
        <end position="1676"/>
    </location>
</feature>
<evidence type="ECO:0000256" key="7">
    <source>
        <dbReference type="SAM" id="MobiDB-lite"/>
    </source>
</evidence>
<name>A0AAW7X5S4_9GAMM</name>
<dbReference type="Gene3D" id="4.10.1080.10">
    <property type="entry name" value="TSP type-3 repeat"/>
    <property type="match status" value="7"/>
</dbReference>
<dbReference type="GO" id="GO:0008305">
    <property type="term" value="C:integrin complex"/>
    <property type="evidence" value="ECO:0007669"/>
    <property type="project" value="InterPro"/>
</dbReference>
<accession>A0AAW7X5S4</accession>
<dbReference type="InterPro" id="IPR028994">
    <property type="entry name" value="Integrin_alpha_N"/>
</dbReference>
<proteinExistence type="predicted"/>
<feature type="region of interest" description="Disordered" evidence="7">
    <location>
        <begin position="1688"/>
        <end position="1716"/>
    </location>
</feature>
<feature type="compositionally biased region" description="Acidic residues" evidence="7">
    <location>
        <begin position="1155"/>
        <end position="1166"/>
    </location>
</feature>
<feature type="signal peptide" evidence="8">
    <location>
        <begin position="1"/>
        <end position="26"/>
    </location>
</feature>
<dbReference type="PANTHER" id="PTHR37467">
    <property type="entry name" value="EXPORTED CALCIUM-BINDING GLYCOPROTEIN-RELATED"/>
    <property type="match status" value="1"/>
</dbReference>
<protein>
    <recommendedName>
        <fullName evidence="11">Integrins alpha chain</fullName>
    </recommendedName>
</protein>
<dbReference type="PANTHER" id="PTHR37467:SF1">
    <property type="entry name" value="EXPORTED CALCIUM-BINDING GLYCOPROTEIN"/>
    <property type="match status" value="1"/>
</dbReference>
<evidence type="ECO:0000256" key="2">
    <source>
        <dbReference type="ARBA" id="ARBA00022525"/>
    </source>
</evidence>
<dbReference type="SMART" id="SM00191">
    <property type="entry name" value="Int_alpha"/>
    <property type="match status" value="5"/>
</dbReference>
<evidence type="ECO:0000256" key="3">
    <source>
        <dbReference type="ARBA" id="ARBA00022729"/>
    </source>
</evidence>
<dbReference type="RefSeq" id="WP_303492583.1">
    <property type="nucleotide sequence ID" value="NZ_JAUOPB010000006.1"/>
</dbReference>
<feature type="compositionally biased region" description="Acidic residues" evidence="7">
    <location>
        <begin position="1698"/>
        <end position="1716"/>
    </location>
</feature>
<sequence length="2408" mass="264285">MSKRLKNNLLLSFTLLSVSFSPLVLAEIDRLDSDGDGMPDQWENAYGLDMYYPMDAGEDIDTDGVTNADEYVLGTNPLLSDSDGDWYFDNIDLYPLDATKGLDSDGDGLPDSWEVANGLDRFNTSDSHIDSDMDGLTAAQEYAKGTDPLRADTDQDGVSDFDDHFPLDIRYQMDFDLDGLPDKYENAFFFLDMFFPEDANHDFDGDGLNHITEFQLGTSPEFPDSDGDGYFDNDDPVPTSAMYSMDMDGDTLPDLWEMENGTNMWMQDVWEDVDLDGLTNLQEYQLGTKANERDSDGDGWFDLEDRYPLNSQYRSDDDNDGMPNEYEMRFGFDHQMMDDGGFDFDYDMLPNAKEFFWGTNPEMPDSDYDGEMDGTDLFPLDRTKALDSDNDGLPDSWEVINGLDQLLPDDAQQHNDGDTLTNAQEYALGTDPNHSDTDRDGVLDSDDLFPLSAQYSFDTDLDGLPDAYEAQYIFLDPHSPQGSSIDAQGDFDNDGLSNIREFLTGANPEERDSDLDGLIDGEDKWPVNAAYDLDVDGDGLPDNWEYQYGTDVFIANAHSDSDYDQLSAIEEFTLGTNPELRDTDGDGWDDGYEHFPLDPRYTFDSDRDGMPDEYEYKFGFSSHDMSDGGSDGDYDGLNNTKEYLLGTDPSHPDSDLDGELDGTDLFPLDRTKALDSDNDGLPDSWEMINGLDQLLPDDAQQHNDGDTLTNAQEYALGTDPNHSDTDRDGVLDSDDLFPLSAQYSFDSDLDGLPDAYEAQYFFLDPYSPQGSSIDAQGDFDNDGLSNIREFQTGANPEVPDSDFDGVFDGEDIWPTNREYALDQDGDGLPDNWEYQNGTDAYMADGHRDSDYDQLSAIEEFLLGTNPELRDTDGDGWDDGHEHFPLDPRYTFDSDRDGMPDEYEYRFGFSSNNINDGGLDGDYDGLNNAKEYLLGTDPSHPDSDLDGELDGSDLFPLDRTKALDSDNDGLPDSWEMINGLDQLLPDDAQQHNDGDTLTNAQEYALGTDPNHSDTDRDGVLDSDDLFPLSAQYSFDSDLDGLPDVYEAQYFFFDPYSPQGSSIDAQGDFDNDGLSNIREFQIGANPEVPDSDFDGVFDGEDIWPTNREYALDQDGDGLPDNWEYKYGTDVNRADGDIDSDYDRLSAINEFLSGTDPDSGDTDGDGFPDGDEHFPLDPRYSFDSDRDGMPDEFEYRFGLSPHDINDGGFDNDHDGLNNSSEFLLGTRIDYADTDSDGYSDSEDFDPKDRLKAVDSDQDGLPDVWEILNGGDPLLNDANFDEDNDGLSLRAEYLLGTNGDMQDTDGDGIYDGDDAYPLNPLYHMDSDNDGLPDAFEISYLELDEQNYLDAMGDIDGDGLTNIEEFQLGTLVDVADSDGDSIFDAEDIAPSNPLYLFDVDRDSIPDEWEYEYGGQLLFGRINDDDYDQDFVTDLDEYLMGTNPLEPDTDFDGMWDAYDHFPTLGAFTVDMDRDGIAAEWEIQHGTSDHDPYDALLDNDGNGKTNRQEFFEFINNSGQNDVDTDQDGMSDLFEQTYGLDINDPDDAQWDYDTDGLTNLEEFNAGTNPLESDSDFDTLSDLFEVTYGFDPTTNNGEDVLDSDGDGLLNYQEQQRGTNPTLIDTDGDTIADNVDAFPTNEGEWADNDEDGVGDNADLDDDNDGLSDNDEATYGTNPLLEDSDEDGFSDAREINELGTAPLLADTNTDGDDLPDSLDADDDNDGLSDEVENTLGSAPLIADTDGDTVVDGEDTALFDTARPIIRKHTGATQYGYFAKAITSLQDVNSDELDDYAIMHKNGVTIYSSADGSELLNIAHPANYNFVSLVDVGDLNQNGVTDILLGGILADGISGSYVYDGSTGEQIYSFIGSNQVEQYGSTATALGDVNGDEVADFMIGLRTNVSTYGVGYQSAQIISGATGAMLYQIDKHTQVANAPVMTGLGDVNGDGAADFAITYQSSNINEVDVYSGLDGTLLYTLNGGSMGQSFGVSLADIGDVDNDGIHDLAVGSSREALNTYSAGAVFVYSGATGAEVWAKHGTDYYGRLGIKLANVGDVDGDGSADLAVLRPEHSSLGSGKVKVLSGISGLEITSLSQQYGDMFGEELVGLGDINADGFADLLIGAERTNSESGSSVGAAYVVSFSGDNDQDGMPYMWETRFGLNPNDATDANIDSDGDGFTNLEEFELGTHPLDAAFVYSLDVSALSAPDVVTLNFLTTAPISYGGGQDKTSMGFVNVEDDGSTLHLNANRWQAVPLNYTVTPNTVLALNFKANTVAEILGLGFDNNLSINSNRAFRLAGSQNWGRSNYSYSANGEYQSFEINVGNFYTGAQNYVFFMCDDDRNTGCDTSFNDVNIYENNKPQEPYYAVSASTSWSDLALALYGSSDTAAQLQEALEGIYSLTAGEYIVLSDLPETLVVH</sequence>